<dbReference type="OrthoDB" id="4725692at2"/>
<dbReference type="PANTHER" id="PTHR43048:SF4">
    <property type="entry name" value="RING-CLEAVING DIOXYGENASE-RELATED"/>
    <property type="match status" value="1"/>
</dbReference>
<dbReference type="PROSITE" id="PS51819">
    <property type="entry name" value="VOC"/>
    <property type="match status" value="1"/>
</dbReference>
<sequence>MSFAKAYFDIGVFTNQREAQQQFWAERAGLPFDHTQKLGGGVLQHRYRADEAVLKLNDARDPLAEVGPGPIREILVASATVTAPLELSDADGNRVTLVPPGHENIHGLAARLIVSDPKRSLAFYRDAIGMTAVAQDRLHCGRGQLRLEAGDTGDAPEQPLAARGIRYLTFQVFDCDQAFASAVAAGATVAREPATLGSTARIAFVRDPDGTWIELSQRASVTGQPV</sequence>
<organism evidence="3 4">
    <name type="scientific">Halopseudomonas xinjiangensis</name>
    <dbReference type="NCBI Taxonomy" id="487184"/>
    <lineage>
        <taxon>Bacteria</taxon>
        <taxon>Pseudomonadati</taxon>
        <taxon>Pseudomonadota</taxon>
        <taxon>Gammaproteobacteria</taxon>
        <taxon>Pseudomonadales</taxon>
        <taxon>Pseudomonadaceae</taxon>
        <taxon>Halopseudomonas</taxon>
    </lineage>
</organism>
<dbReference type="GO" id="GO:0004493">
    <property type="term" value="F:methylmalonyl-CoA epimerase activity"/>
    <property type="evidence" value="ECO:0007669"/>
    <property type="project" value="TreeGrafter"/>
</dbReference>
<dbReference type="Pfam" id="PF00903">
    <property type="entry name" value="Glyoxalase"/>
    <property type="match status" value="1"/>
</dbReference>
<keyword evidence="1" id="KW-0479">Metal-binding</keyword>
<evidence type="ECO:0000313" key="4">
    <source>
        <dbReference type="Proteomes" id="UP000243207"/>
    </source>
</evidence>
<reference evidence="4" key="1">
    <citation type="submission" date="2016-10" db="EMBL/GenBank/DDBJ databases">
        <authorList>
            <person name="Varghese N."/>
            <person name="Submissions S."/>
        </authorList>
    </citation>
    <scope>NUCLEOTIDE SEQUENCE [LARGE SCALE GENOMIC DNA]</scope>
    <source>
        <strain evidence="4">NRRL B-51270</strain>
    </source>
</reference>
<dbReference type="PANTHER" id="PTHR43048">
    <property type="entry name" value="METHYLMALONYL-COA EPIMERASE"/>
    <property type="match status" value="1"/>
</dbReference>
<protein>
    <recommendedName>
        <fullName evidence="2">VOC domain-containing protein</fullName>
    </recommendedName>
</protein>
<evidence type="ECO:0000259" key="2">
    <source>
        <dbReference type="PROSITE" id="PS51819"/>
    </source>
</evidence>
<dbReference type="Proteomes" id="UP000243207">
    <property type="component" value="Chromosome I"/>
</dbReference>
<evidence type="ECO:0000256" key="1">
    <source>
        <dbReference type="ARBA" id="ARBA00022723"/>
    </source>
</evidence>
<dbReference type="EMBL" id="LT629736">
    <property type="protein sequence ID" value="SDR91445.1"/>
    <property type="molecule type" value="Genomic_DNA"/>
</dbReference>
<feature type="domain" description="VOC" evidence="2">
    <location>
        <begin position="104"/>
        <end position="218"/>
    </location>
</feature>
<dbReference type="AlphaFoldDB" id="A0A1H1MYC1"/>
<keyword evidence="4" id="KW-1185">Reference proteome</keyword>
<proteinExistence type="predicted"/>
<dbReference type="InterPro" id="IPR029068">
    <property type="entry name" value="Glyas_Bleomycin-R_OHBP_Dase"/>
</dbReference>
<dbReference type="RefSeq" id="WP_093391719.1">
    <property type="nucleotide sequence ID" value="NZ_LT629736.1"/>
</dbReference>
<evidence type="ECO:0000313" key="3">
    <source>
        <dbReference type="EMBL" id="SDR91445.1"/>
    </source>
</evidence>
<dbReference type="InterPro" id="IPR051785">
    <property type="entry name" value="MMCE/EMCE_epimerase"/>
</dbReference>
<dbReference type="STRING" id="487184.SAMN05216421_0561"/>
<gene>
    <name evidence="3" type="ORF">SAMN05216421_0561</name>
</gene>
<accession>A0A1H1MYC1</accession>
<dbReference type="CDD" id="cd06587">
    <property type="entry name" value="VOC"/>
    <property type="match status" value="1"/>
</dbReference>
<name>A0A1H1MYC1_9GAMM</name>
<dbReference type="InterPro" id="IPR004360">
    <property type="entry name" value="Glyas_Fos-R_dOase_dom"/>
</dbReference>
<dbReference type="GO" id="GO:0046872">
    <property type="term" value="F:metal ion binding"/>
    <property type="evidence" value="ECO:0007669"/>
    <property type="project" value="UniProtKB-KW"/>
</dbReference>
<dbReference type="SUPFAM" id="SSF54593">
    <property type="entry name" value="Glyoxalase/Bleomycin resistance protein/Dihydroxybiphenyl dioxygenase"/>
    <property type="match status" value="1"/>
</dbReference>
<dbReference type="InterPro" id="IPR037523">
    <property type="entry name" value="VOC_core"/>
</dbReference>
<dbReference type="Gene3D" id="3.10.180.10">
    <property type="entry name" value="2,3-Dihydroxybiphenyl 1,2-Dioxygenase, domain 1"/>
    <property type="match status" value="1"/>
</dbReference>
<dbReference type="GO" id="GO:0046491">
    <property type="term" value="P:L-methylmalonyl-CoA metabolic process"/>
    <property type="evidence" value="ECO:0007669"/>
    <property type="project" value="TreeGrafter"/>
</dbReference>